<feature type="region of interest" description="Disordered" evidence="5">
    <location>
        <begin position="15"/>
        <end position="76"/>
    </location>
</feature>
<evidence type="ECO:0000256" key="3">
    <source>
        <dbReference type="ARBA" id="ARBA00022801"/>
    </source>
</evidence>
<dbReference type="InterPro" id="IPR012337">
    <property type="entry name" value="RNaseH-like_sf"/>
</dbReference>
<evidence type="ECO:0000259" key="6">
    <source>
        <dbReference type="SMART" id="SM00479"/>
    </source>
</evidence>
<dbReference type="SUPFAM" id="SSF53098">
    <property type="entry name" value="Ribonuclease H-like"/>
    <property type="match status" value="1"/>
</dbReference>
<keyword evidence="3" id="KW-0378">Hydrolase</keyword>
<reference evidence="7" key="1">
    <citation type="submission" date="2024-02" db="EMBL/GenBank/DDBJ databases">
        <authorList>
            <consortium name="ELIXIR-Norway"/>
            <consortium name="Elixir Norway"/>
        </authorList>
    </citation>
    <scope>NUCLEOTIDE SEQUENCE</scope>
</reference>
<dbReference type="Pfam" id="PF00929">
    <property type="entry name" value="RNase_T"/>
    <property type="match status" value="1"/>
</dbReference>
<keyword evidence="4" id="KW-0269">Exonuclease</keyword>
<evidence type="ECO:0000256" key="1">
    <source>
        <dbReference type="ARBA" id="ARBA00009921"/>
    </source>
</evidence>
<name>A0ABP0THJ4_9BRYO</name>
<proteinExistence type="inferred from homology"/>
<evidence type="ECO:0000256" key="5">
    <source>
        <dbReference type="SAM" id="MobiDB-lite"/>
    </source>
</evidence>
<accession>A0ABP0THJ4</accession>
<dbReference type="PANTHER" id="PTHR11046">
    <property type="entry name" value="OLIGORIBONUCLEASE, MITOCHONDRIAL"/>
    <property type="match status" value="1"/>
</dbReference>
<dbReference type="EMBL" id="OZ019903">
    <property type="protein sequence ID" value="CAK9196790.1"/>
    <property type="molecule type" value="Genomic_DNA"/>
</dbReference>
<organism evidence="7 8">
    <name type="scientific">Sphagnum troendelagicum</name>
    <dbReference type="NCBI Taxonomy" id="128251"/>
    <lineage>
        <taxon>Eukaryota</taxon>
        <taxon>Viridiplantae</taxon>
        <taxon>Streptophyta</taxon>
        <taxon>Embryophyta</taxon>
        <taxon>Bryophyta</taxon>
        <taxon>Sphagnophytina</taxon>
        <taxon>Sphagnopsida</taxon>
        <taxon>Sphagnales</taxon>
        <taxon>Sphagnaceae</taxon>
        <taxon>Sphagnum</taxon>
    </lineage>
</organism>
<dbReference type="NCBIfam" id="NF003765">
    <property type="entry name" value="PRK05359.1"/>
    <property type="match status" value="1"/>
</dbReference>
<dbReference type="Gene3D" id="3.30.420.10">
    <property type="entry name" value="Ribonuclease H-like superfamily/Ribonuclease H"/>
    <property type="match status" value="1"/>
</dbReference>
<dbReference type="SMART" id="SM00479">
    <property type="entry name" value="EXOIII"/>
    <property type="match status" value="1"/>
</dbReference>
<dbReference type="InterPro" id="IPR022894">
    <property type="entry name" value="Oligoribonuclease"/>
</dbReference>
<dbReference type="PANTHER" id="PTHR11046:SF0">
    <property type="entry name" value="OLIGORIBONUCLEASE, MITOCHONDRIAL"/>
    <property type="match status" value="1"/>
</dbReference>
<keyword evidence="2" id="KW-0540">Nuclease</keyword>
<sequence>MEKLQNYFAALSVLEDEEEVEGRQEERGKEAVAERSSVKKTGHGSKSGRDDGSGGKRQKDSGTEKEEGGEKASGTSPLRMPLVWIDLEMTGLDLEKDRVLEIACIVTDGRLGNIIEGPDLIIKQAEVVLAGMGEWCQEHHTASGLVEGVRKSTLTEGEAEQQVLEFVQKHTGHAQPLLAGNSVYMDLMFMRKYMPTLAARFSHVLVDVSSVRALCVRWYPKDAERAPGKKQRHRALDDIKESIEELKYLRKAIFRQPQR</sequence>
<dbReference type="InterPro" id="IPR036397">
    <property type="entry name" value="RNaseH_sf"/>
</dbReference>
<evidence type="ECO:0000256" key="4">
    <source>
        <dbReference type="ARBA" id="ARBA00022839"/>
    </source>
</evidence>
<keyword evidence="8" id="KW-1185">Reference proteome</keyword>
<protein>
    <recommendedName>
        <fullName evidence="6">Exonuclease domain-containing protein</fullName>
    </recommendedName>
</protein>
<feature type="compositionally biased region" description="Basic and acidic residues" evidence="5">
    <location>
        <begin position="21"/>
        <end position="37"/>
    </location>
</feature>
<dbReference type="Proteomes" id="UP001497512">
    <property type="component" value="Chromosome 11"/>
</dbReference>
<dbReference type="CDD" id="cd06135">
    <property type="entry name" value="Orn"/>
    <property type="match status" value="1"/>
</dbReference>
<evidence type="ECO:0000256" key="2">
    <source>
        <dbReference type="ARBA" id="ARBA00022722"/>
    </source>
</evidence>
<evidence type="ECO:0000313" key="7">
    <source>
        <dbReference type="EMBL" id="CAK9196790.1"/>
    </source>
</evidence>
<evidence type="ECO:0000313" key="8">
    <source>
        <dbReference type="Proteomes" id="UP001497512"/>
    </source>
</evidence>
<dbReference type="InterPro" id="IPR013520">
    <property type="entry name" value="Ribonucl_H"/>
</dbReference>
<comment type="similarity">
    <text evidence="1">Belongs to the oligoribonuclease family.</text>
</comment>
<feature type="domain" description="Exonuclease" evidence="6">
    <location>
        <begin position="81"/>
        <end position="255"/>
    </location>
</feature>
<feature type="compositionally biased region" description="Basic and acidic residues" evidence="5">
    <location>
        <begin position="47"/>
        <end position="70"/>
    </location>
</feature>
<gene>
    <name evidence="7" type="ORF">CSSPTR1EN2_LOCUS3650</name>
</gene>